<dbReference type="EMBL" id="LR796673">
    <property type="protein sequence ID" value="CAB4159125.1"/>
    <property type="molecule type" value="Genomic_DNA"/>
</dbReference>
<proteinExistence type="predicted"/>
<sequence length="53" mass="5617">MTVADLITILRNRLATLGQQRGHAVAIGDVERVAALDADIAETTTTLAQLESL</sequence>
<gene>
    <name evidence="1" type="ORF">UFOVP703_62</name>
</gene>
<evidence type="ECO:0000313" key="1">
    <source>
        <dbReference type="EMBL" id="CAB4159125.1"/>
    </source>
</evidence>
<protein>
    <submittedName>
        <fullName evidence="1">Uncharacterized protein</fullName>
    </submittedName>
</protein>
<name>A0A6J5NPS1_9CAUD</name>
<accession>A0A6J5NPS1</accession>
<reference evidence="1" key="1">
    <citation type="submission" date="2020-04" db="EMBL/GenBank/DDBJ databases">
        <authorList>
            <person name="Chiriac C."/>
            <person name="Salcher M."/>
            <person name="Ghai R."/>
            <person name="Kavagutti S V."/>
        </authorList>
    </citation>
    <scope>NUCLEOTIDE SEQUENCE</scope>
</reference>
<organism evidence="1">
    <name type="scientific">uncultured Caudovirales phage</name>
    <dbReference type="NCBI Taxonomy" id="2100421"/>
    <lineage>
        <taxon>Viruses</taxon>
        <taxon>Duplodnaviria</taxon>
        <taxon>Heunggongvirae</taxon>
        <taxon>Uroviricota</taxon>
        <taxon>Caudoviricetes</taxon>
        <taxon>Peduoviridae</taxon>
        <taxon>Maltschvirus</taxon>
        <taxon>Maltschvirus maltsch</taxon>
    </lineage>
</organism>